<dbReference type="SUPFAM" id="SSF52922">
    <property type="entry name" value="TK C-terminal domain-like"/>
    <property type="match status" value="1"/>
</dbReference>
<reference evidence="5 7" key="1">
    <citation type="submission" date="2016-10" db="EMBL/GenBank/DDBJ databases">
        <title>Draft genome sequence of strain LCT isolated from the Shenzhou X spacecraft of China.</title>
        <authorList>
            <person name="Huang B."/>
        </authorList>
    </citation>
    <scope>NUCLEOTIDE SEQUENCE [LARGE SCALE GENOMIC DNA]</scope>
    <source>
        <strain evidence="5 7">LCT-H5</strain>
    </source>
</reference>
<dbReference type="GO" id="GO:0000287">
    <property type="term" value="F:magnesium ion binding"/>
    <property type="evidence" value="ECO:0007669"/>
    <property type="project" value="UniProtKB-ARBA"/>
</dbReference>
<dbReference type="InterPro" id="IPR029061">
    <property type="entry name" value="THDP-binding"/>
</dbReference>
<dbReference type="CDD" id="cd07036">
    <property type="entry name" value="TPP_PYR_E1-PDHc-beta_like"/>
    <property type="match status" value="1"/>
</dbReference>
<dbReference type="RefSeq" id="WP_075514257.1">
    <property type="nucleotide sequence ID" value="NZ_CP066078.1"/>
</dbReference>
<protein>
    <submittedName>
        <fullName evidence="5">Alpha-ketoacid dehydrogenase subunit beta</fullName>
    </submittedName>
</protein>
<evidence type="ECO:0000313" key="6">
    <source>
        <dbReference type="EMBL" id="QQC60526.1"/>
    </source>
</evidence>
<proteinExistence type="predicted"/>
<dbReference type="InterPro" id="IPR009014">
    <property type="entry name" value="Transketo_C/PFOR_II"/>
</dbReference>
<sequence length="323" mass="34863">MQTLPMAKALNLAMDDAMAEDEKVLLMGEDIGTLGGVFRVTQGLKQTYGAHRVMDTPLGEAGIVGTAIGLALRGYRPVCEIQFDGFVFPAFNQITSQLAKIRARSGGHLSLPVVVRIPNGGNIGSIEHHSESPEALFAHTAGLRVMTPSTPQDAYSMLREAISSDDPVIFLEPKRRYWLKGEVDRRITADTQRAQIVREGRDLTLVAYGPLVPVALAAAQAAQEDGRSIEVLDLRSISPLDVDAVAASVHKTGRLVIAHEAPSFGGIGGELAAQIAQRCFYALEAPVLRVGGYHMPYPVAAVEGDYLPDIDRLLEAFDRSFAY</sequence>
<dbReference type="FunFam" id="3.40.50.970:FF:000001">
    <property type="entry name" value="Pyruvate dehydrogenase E1 beta subunit"/>
    <property type="match status" value="1"/>
</dbReference>
<dbReference type="AlphaFoldDB" id="A0A1S2N240"/>
<gene>
    <name evidence="5" type="ORF">BK826_02035</name>
    <name evidence="6" type="ORF">I6H58_07975</name>
</gene>
<evidence type="ECO:0000256" key="3">
    <source>
        <dbReference type="ARBA" id="ARBA00023052"/>
    </source>
</evidence>
<evidence type="ECO:0000313" key="7">
    <source>
        <dbReference type="Proteomes" id="UP000179540"/>
    </source>
</evidence>
<name>A0A1S2N240_9MICC</name>
<accession>A0A1S2N240</accession>
<dbReference type="EMBL" id="MODZ01000002">
    <property type="protein sequence ID" value="OIJ36810.1"/>
    <property type="molecule type" value="Genomic_DNA"/>
</dbReference>
<dbReference type="Proteomes" id="UP000179540">
    <property type="component" value="Unassembled WGS sequence"/>
</dbReference>
<feature type="domain" description="Transketolase-like pyrimidine-binding" evidence="4">
    <location>
        <begin position="4"/>
        <end position="179"/>
    </location>
</feature>
<evidence type="ECO:0000313" key="8">
    <source>
        <dbReference type="Proteomes" id="UP000595221"/>
    </source>
</evidence>
<dbReference type="Pfam" id="PF02779">
    <property type="entry name" value="Transket_pyr"/>
    <property type="match status" value="1"/>
</dbReference>
<dbReference type="InterPro" id="IPR033248">
    <property type="entry name" value="Transketolase_C"/>
</dbReference>
<dbReference type="InterPro" id="IPR005475">
    <property type="entry name" value="Transketolase-like_Pyr-bd"/>
</dbReference>
<evidence type="ECO:0000313" key="5">
    <source>
        <dbReference type="EMBL" id="OIJ36810.1"/>
    </source>
</evidence>
<dbReference type="SUPFAM" id="SSF52518">
    <property type="entry name" value="Thiamin diphosphate-binding fold (THDP-binding)"/>
    <property type="match status" value="1"/>
</dbReference>
<dbReference type="PANTHER" id="PTHR43257">
    <property type="entry name" value="PYRUVATE DEHYDROGENASE E1 COMPONENT BETA SUBUNIT"/>
    <property type="match status" value="1"/>
</dbReference>
<keyword evidence="2" id="KW-0560">Oxidoreductase</keyword>
<organism evidence="5 7">
    <name type="scientific">Rothia kristinae</name>
    <dbReference type="NCBI Taxonomy" id="37923"/>
    <lineage>
        <taxon>Bacteria</taxon>
        <taxon>Bacillati</taxon>
        <taxon>Actinomycetota</taxon>
        <taxon>Actinomycetes</taxon>
        <taxon>Micrococcales</taxon>
        <taxon>Micrococcaceae</taxon>
        <taxon>Rothia</taxon>
    </lineage>
</organism>
<evidence type="ECO:0000256" key="2">
    <source>
        <dbReference type="ARBA" id="ARBA00023002"/>
    </source>
</evidence>
<dbReference type="Gene3D" id="3.40.50.970">
    <property type="match status" value="1"/>
</dbReference>
<dbReference type="FunFam" id="3.40.50.920:FF:000001">
    <property type="entry name" value="Pyruvate dehydrogenase E1 beta subunit"/>
    <property type="match status" value="1"/>
</dbReference>
<comment type="cofactor">
    <cofactor evidence="1">
        <name>thiamine diphosphate</name>
        <dbReference type="ChEBI" id="CHEBI:58937"/>
    </cofactor>
</comment>
<dbReference type="EMBL" id="CP066078">
    <property type="protein sequence ID" value="QQC60526.1"/>
    <property type="molecule type" value="Genomic_DNA"/>
</dbReference>
<evidence type="ECO:0000256" key="1">
    <source>
        <dbReference type="ARBA" id="ARBA00001964"/>
    </source>
</evidence>
<evidence type="ECO:0000259" key="4">
    <source>
        <dbReference type="SMART" id="SM00861"/>
    </source>
</evidence>
<dbReference type="Pfam" id="PF02780">
    <property type="entry name" value="Transketolase_C"/>
    <property type="match status" value="1"/>
</dbReference>
<dbReference type="PANTHER" id="PTHR43257:SF2">
    <property type="entry name" value="PYRUVATE DEHYDROGENASE E1 COMPONENT SUBUNIT BETA"/>
    <property type="match status" value="1"/>
</dbReference>
<keyword evidence="3" id="KW-0786">Thiamine pyrophosphate</keyword>
<dbReference type="Proteomes" id="UP000595221">
    <property type="component" value="Chromosome"/>
</dbReference>
<dbReference type="SMART" id="SM00861">
    <property type="entry name" value="Transket_pyr"/>
    <property type="match status" value="1"/>
</dbReference>
<dbReference type="GO" id="GO:0016491">
    <property type="term" value="F:oxidoreductase activity"/>
    <property type="evidence" value="ECO:0007669"/>
    <property type="project" value="UniProtKB-KW"/>
</dbReference>
<reference evidence="6 8" key="2">
    <citation type="submission" date="2020-12" db="EMBL/GenBank/DDBJ databases">
        <title>FDA dAtabase for Regulatory Grade micrObial Sequences (FDA-ARGOS): Supporting development and validation of Infectious Disease Dx tests.</title>
        <authorList>
            <person name="Sproer C."/>
            <person name="Gronow S."/>
            <person name="Severitt S."/>
            <person name="Schroder I."/>
            <person name="Tallon L."/>
            <person name="Sadzewicz L."/>
            <person name="Zhao X."/>
            <person name="Boylan J."/>
            <person name="Ott S."/>
            <person name="Bowen H."/>
            <person name="Vavikolanu K."/>
            <person name="Mehta A."/>
            <person name="Aluvathingal J."/>
            <person name="Nadendla S."/>
            <person name="Lowell S."/>
            <person name="Myers T."/>
            <person name="Yan Y."/>
            <person name="Sichtig H."/>
        </authorList>
    </citation>
    <scope>NUCLEOTIDE SEQUENCE [LARGE SCALE GENOMIC DNA]</scope>
    <source>
        <strain evidence="6 8">FDAARGOS_1001</strain>
    </source>
</reference>
<dbReference type="Gene3D" id="3.40.50.920">
    <property type="match status" value="1"/>
</dbReference>